<reference evidence="1" key="1">
    <citation type="submission" date="2020-10" db="EMBL/GenBank/DDBJ databases">
        <authorList>
            <person name="Gilroy R."/>
        </authorList>
    </citation>
    <scope>NUCLEOTIDE SEQUENCE</scope>
    <source>
        <strain evidence="1">CHK121-14286</strain>
    </source>
</reference>
<gene>
    <name evidence="1" type="ORF">IAC95_01035</name>
</gene>
<reference evidence="1" key="2">
    <citation type="journal article" date="2021" name="PeerJ">
        <title>Extensive microbial diversity within the chicken gut microbiome revealed by metagenomics and culture.</title>
        <authorList>
            <person name="Gilroy R."/>
            <person name="Ravi A."/>
            <person name="Getino M."/>
            <person name="Pursley I."/>
            <person name="Horton D.L."/>
            <person name="Alikhan N.F."/>
            <person name="Baker D."/>
            <person name="Gharbi K."/>
            <person name="Hall N."/>
            <person name="Watson M."/>
            <person name="Adriaenssens E.M."/>
            <person name="Foster-Nyarko E."/>
            <person name="Jarju S."/>
            <person name="Secka A."/>
            <person name="Antonio M."/>
            <person name="Oren A."/>
            <person name="Chaudhuri R.R."/>
            <person name="La Ragione R."/>
            <person name="Hildebrand F."/>
            <person name="Pallen M.J."/>
        </authorList>
    </citation>
    <scope>NUCLEOTIDE SEQUENCE</scope>
    <source>
        <strain evidence="1">CHK121-14286</strain>
    </source>
</reference>
<dbReference type="EMBL" id="DVHL01000010">
    <property type="protein sequence ID" value="HIR65464.1"/>
    <property type="molecule type" value="Genomic_DNA"/>
</dbReference>
<comment type="caution">
    <text evidence="1">The sequence shown here is derived from an EMBL/GenBank/DDBJ whole genome shotgun (WGS) entry which is preliminary data.</text>
</comment>
<accession>A0A9D1J7B4</accession>
<dbReference type="Proteomes" id="UP000824200">
    <property type="component" value="Unassembled WGS sequence"/>
</dbReference>
<name>A0A9D1J7B4_9BACT</name>
<organism evidence="1 2">
    <name type="scientific">Candidatus Fimimonas gallinarum</name>
    <dbReference type="NCBI Taxonomy" id="2840821"/>
    <lineage>
        <taxon>Bacteria</taxon>
        <taxon>Pseudomonadati</taxon>
        <taxon>Myxococcota</taxon>
        <taxon>Myxococcia</taxon>
        <taxon>Myxococcales</taxon>
        <taxon>Cystobacterineae</taxon>
        <taxon>Myxococcaceae</taxon>
        <taxon>Myxococcaceae incertae sedis</taxon>
        <taxon>Candidatus Fimimonas</taxon>
    </lineage>
</organism>
<dbReference type="AlphaFoldDB" id="A0A9D1J7B4"/>
<sequence>MITATTDKTKCDVRDCRNMAQYVLPCKGRGGKFFLCKQCAEKIADAINAERTPKSPKNAIKKMIDKKMEEMYE</sequence>
<protein>
    <submittedName>
        <fullName evidence="1">Uncharacterized protein</fullName>
    </submittedName>
</protein>
<proteinExistence type="predicted"/>
<evidence type="ECO:0000313" key="1">
    <source>
        <dbReference type="EMBL" id="HIR65464.1"/>
    </source>
</evidence>
<evidence type="ECO:0000313" key="2">
    <source>
        <dbReference type="Proteomes" id="UP000824200"/>
    </source>
</evidence>